<dbReference type="EMBL" id="BMAT01000257">
    <property type="protein sequence ID" value="GFR62813.1"/>
    <property type="molecule type" value="Genomic_DNA"/>
</dbReference>
<accession>A0AAV4ENX6</accession>
<organism evidence="1 2">
    <name type="scientific">Elysia marginata</name>
    <dbReference type="NCBI Taxonomy" id="1093978"/>
    <lineage>
        <taxon>Eukaryota</taxon>
        <taxon>Metazoa</taxon>
        <taxon>Spiralia</taxon>
        <taxon>Lophotrochozoa</taxon>
        <taxon>Mollusca</taxon>
        <taxon>Gastropoda</taxon>
        <taxon>Heterobranchia</taxon>
        <taxon>Euthyneura</taxon>
        <taxon>Panpulmonata</taxon>
        <taxon>Sacoglossa</taxon>
        <taxon>Placobranchoidea</taxon>
        <taxon>Plakobranchidae</taxon>
        <taxon>Elysia</taxon>
    </lineage>
</organism>
<keyword evidence="2" id="KW-1185">Reference proteome</keyword>
<gene>
    <name evidence="1" type="ORF">ElyMa_000139600</name>
</gene>
<protein>
    <submittedName>
        <fullName evidence="1">Uncharacterized protein</fullName>
    </submittedName>
</protein>
<evidence type="ECO:0000313" key="2">
    <source>
        <dbReference type="Proteomes" id="UP000762676"/>
    </source>
</evidence>
<evidence type="ECO:0000313" key="1">
    <source>
        <dbReference type="EMBL" id="GFR62813.1"/>
    </source>
</evidence>
<sequence length="165" mass="18703">MLDAGVNVTQNRILHCYCKACVISSNSARLNKYAPLKDKESFPDTPTPVNMSTELFNKLIDWTNRTCSQANSKMKLSSSLLRNIENKVKELDNQDPVKELIYSDCTEKLSNISHYQLPSANLTKKYDKTIFKTVQQGAKDIEVVTTLLAPHPAPGRFYILPRREP</sequence>
<dbReference type="Proteomes" id="UP000762676">
    <property type="component" value="Unassembled WGS sequence"/>
</dbReference>
<comment type="caution">
    <text evidence="1">The sequence shown here is derived from an EMBL/GenBank/DDBJ whole genome shotgun (WGS) entry which is preliminary data.</text>
</comment>
<dbReference type="AlphaFoldDB" id="A0AAV4ENX6"/>
<name>A0AAV4ENX6_9GAST</name>
<proteinExistence type="predicted"/>
<reference evidence="1 2" key="1">
    <citation type="journal article" date="2021" name="Elife">
        <title>Chloroplast acquisition without the gene transfer in kleptoplastic sea slugs, Plakobranchus ocellatus.</title>
        <authorList>
            <person name="Maeda T."/>
            <person name="Takahashi S."/>
            <person name="Yoshida T."/>
            <person name="Shimamura S."/>
            <person name="Takaki Y."/>
            <person name="Nagai Y."/>
            <person name="Toyoda A."/>
            <person name="Suzuki Y."/>
            <person name="Arimoto A."/>
            <person name="Ishii H."/>
            <person name="Satoh N."/>
            <person name="Nishiyama T."/>
            <person name="Hasebe M."/>
            <person name="Maruyama T."/>
            <person name="Minagawa J."/>
            <person name="Obokata J."/>
            <person name="Shigenobu S."/>
        </authorList>
    </citation>
    <scope>NUCLEOTIDE SEQUENCE [LARGE SCALE GENOMIC DNA]</scope>
</reference>